<name>A0A3N1CZJ6_9ACTN</name>
<evidence type="ECO:0000313" key="4">
    <source>
        <dbReference type="Proteomes" id="UP000272400"/>
    </source>
</evidence>
<dbReference type="EMBL" id="RJKE01000001">
    <property type="protein sequence ID" value="ROO86710.1"/>
    <property type="molecule type" value="Genomic_DNA"/>
</dbReference>
<dbReference type="PANTHER" id="PTHR43329">
    <property type="entry name" value="EPOXIDE HYDROLASE"/>
    <property type="match status" value="1"/>
</dbReference>
<evidence type="ECO:0000256" key="1">
    <source>
        <dbReference type="ARBA" id="ARBA00022801"/>
    </source>
</evidence>
<dbReference type="Gene3D" id="3.40.50.1820">
    <property type="entry name" value="alpha/beta hydrolase"/>
    <property type="match status" value="1"/>
</dbReference>
<accession>A0A3N1CZJ6</accession>
<dbReference type="PRINTS" id="PR00412">
    <property type="entry name" value="EPOXHYDRLASE"/>
</dbReference>
<dbReference type="Pfam" id="PF00561">
    <property type="entry name" value="Abhydrolase_1"/>
    <property type="match status" value="1"/>
</dbReference>
<comment type="caution">
    <text evidence="3">The sequence shown here is derived from an EMBL/GenBank/DDBJ whole genome shotgun (WGS) entry which is preliminary data.</text>
</comment>
<dbReference type="SUPFAM" id="SSF53474">
    <property type="entry name" value="alpha/beta-Hydrolases"/>
    <property type="match status" value="1"/>
</dbReference>
<reference evidence="3 4" key="1">
    <citation type="submission" date="2018-11" db="EMBL/GenBank/DDBJ databases">
        <title>Sequencing the genomes of 1000 actinobacteria strains.</title>
        <authorList>
            <person name="Klenk H.-P."/>
        </authorList>
    </citation>
    <scope>NUCLEOTIDE SEQUENCE [LARGE SCALE GENOMIC DNA]</scope>
    <source>
        <strain evidence="3 4">DSM 44254</strain>
    </source>
</reference>
<proteinExistence type="predicted"/>
<dbReference type="AlphaFoldDB" id="A0A3N1CZJ6"/>
<dbReference type="InterPro" id="IPR029058">
    <property type="entry name" value="AB_hydrolase_fold"/>
</dbReference>
<evidence type="ECO:0000259" key="2">
    <source>
        <dbReference type="Pfam" id="PF00561"/>
    </source>
</evidence>
<protein>
    <submittedName>
        <fullName evidence="3">Pimeloyl-ACP methyl ester carboxylesterase</fullName>
    </submittedName>
</protein>
<dbReference type="OrthoDB" id="2987348at2"/>
<organism evidence="3 4">
    <name type="scientific">Actinocorallia herbida</name>
    <dbReference type="NCBI Taxonomy" id="58109"/>
    <lineage>
        <taxon>Bacteria</taxon>
        <taxon>Bacillati</taxon>
        <taxon>Actinomycetota</taxon>
        <taxon>Actinomycetes</taxon>
        <taxon>Streptosporangiales</taxon>
        <taxon>Thermomonosporaceae</taxon>
        <taxon>Actinocorallia</taxon>
    </lineage>
</organism>
<gene>
    <name evidence="3" type="ORF">EDD29_4288</name>
</gene>
<feature type="domain" description="AB hydrolase-1" evidence="2">
    <location>
        <begin position="28"/>
        <end position="263"/>
    </location>
</feature>
<dbReference type="GO" id="GO:0016787">
    <property type="term" value="F:hydrolase activity"/>
    <property type="evidence" value="ECO:0007669"/>
    <property type="project" value="UniProtKB-KW"/>
</dbReference>
<keyword evidence="1" id="KW-0378">Hydrolase</keyword>
<keyword evidence="4" id="KW-1185">Reference proteome</keyword>
<dbReference type="Proteomes" id="UP000272400">
    <property type="component" value="Unassembled WGS sequence"/>
</dbReference>
<dbReference type="InterPro" id="IPR000639">
    <property type="entry name" value="Epox_hydrolase-like"/>
</dbReference>
<evidence type="ECO:0000313" key="3">
    <source>
        <dbReference type="EMBL" id="ROO86710.1"/>
    </source>
</evidence>
<dbReference type="RefSeq" id="WP_123666086.1">
    <property type="nucleotide sequence ID" value="NZ_RJKE01000001.1"/>
</dbReference>
<sequence>MTSGRIVSFARDGLVFDVVDEGPADGEVVVLLHGFPQTSGSWRILAPHLHAAGYRTLAPDQRGYSPRARPRGRFAYRISALVEDVVALIEAAGGGRVHVVGHDWGAAVAWSLAAARPDLVATVTALSVPHPIAFVRALFTSRQFFLSWYMFFFQLPWLPERVLRGLAASEAVRSRLAKGMNLRDVDHLRDPANTTPAVNWYRGMPFNGPSRLTRSTITVPTLYIHSDRDPALGAKAAALTRRHVAAPYAFHTLEGVNHWIPEEAAPQVAALLLPHLAR</sequence>
<dbReference type="InterPro" id="IPR000073">
    <property type="entry name" value="AB_hydrolase_1"/>
</dbReference>